<keyword evidence="4" id="KW-1133">Transmembrane helix</keyword>
<keyword evidence="1" id="KW-0813">Transport</keyword>
<protein>
    <submittedName>
        <fullName evidence="5">Uncharacterized protein</fullName>
    </submittedName>
</protein>
<dbReference type="PANTHER" id="PTHR31503">
    <property type="entry name" value="VACUOLAR CALCIUM ION TRANSPORTER"/>
    <property type="match status" value="1"/>
</dbReference>
<accession>A0A835V2U5</accession>
<evidence type="ECO:0000256" key="1">
    <source>
        <dbReference type="ARBA" id="ARBA00022449"/>
    </source>
</evidence>
<evidence type="ECO:0000256" key="3">
    <source>
        <dbReference type="SAM" id="MobiDB-lite"/>
    </source>
</evidence>
<feature type="transmembrane region" description="Helical" evidence="4">
    <location>
        <begin position="220"/>
        <end position="241"/>
    </location>
</feature>
<keyword evidence="1" id="KW-0050">Antiport</keyword>
<evidence type="ECO:0000256" key="4">
    <source>
        <dbReference type="SAM" id="Phobius"/>
    </source>
</evidence>
<dbReference type="AlphaFoldDB" id="A0A835V2U5"/>
<name>A0A835V2U5_VANPL</name>
<dbReference type="PANTHER" id="PTHR31503:SF1">
    <property type="entry name" value="VACUOLAR CATION_PROTON EXCHANGER 3"/>
    <property type="match status" value="1"/>
</dbReference>
<reference evidence="5 6" key="1">
    <citation type="journal article" date="2020" name="Nat. Food">
        <title>A phased Vanilla planifolia genome enables genetic improvement of flavour and production.</title>
        <authorList>
            <person name="Hasing T."/>
            <person name="Tang H."/>
            <person name="Brym M."/>
            <person name="Khazi F."/>
            <person name="Huang T."/>
            <person name="Chambers A.H."/>
        </authorList>
    </citation>
    <scope>NUCLEOTIDE SEQUENCE [LARGE SCALE GENOMIC DNA]</scope>
    <source>
        <tissue evidence="5">Leaf</tissue>
    </source>
</reference>
<dbReference type="GO" id="GO:0009705">
    <property type="term" value="C:plant-type vacuole membrane"/>
    <property type="evidence" value="ECO:0007669"/>
    <property type="project" value="TreeGrafter"/>
</dbReference>
<feature type="transmembrane region" description="Helical" evidence="4">
    <location>
        <begin position="161"/>
        <end position="186"/>
    </location>
</feature>
<dbReference type="InterPro" id="IPR044880">
    <property type="entry name" value="NCX_ion-bd_dom_sf"/>
</dbReference>
<feature type="transmembrane region" description="Helical" evidence="4">
    <location>
        <begin position="50"/>
        <end position="69"/>
    </location>
</feature>
<organism evidence="5 6">
    <name type="scientific">Vanilla planifolia</name>
    <name type="common">Vanilla</name>
    <dbReference type="NCBI Taxonomy" id="51239"/>
    <lineage>
        <taxon>Eukaryota</taxon>
        <taxon>Viridiplantae</taxon>
        <taxon>Streptophyta</taxon>
        <taxon>Embryophyta</taxon>
        <taxon>Tracheophyta</taxon>
        <taxon>Spermatophyta</taxon>
        <taxon>Magnoliopsida</taxon>
        <taxon>Liliopsida</taxon>
        <taxon>Asparagales</taxon>
        <taxon>Orchidaceae</taxon>
        <taxon>Vanilloideae</taxon>
        <taxon>Vanilleae</taxon>
        <taxon>Vanilla</taxon>
    </lineage>
</organism>
<dbReference type="GO" id="GO:0006874">
    <property type="term" value="P:intracellular calcium ion homeostasis"/>
    <property type="evidence" value="ECO:0007669"/>
    <property type="project" value="TreeGrafter"/>
</dbReference>
<dbReference type="OrthoDB" id="1699231at2759"/>
<evidence type="ECO:0000313" key="5">
    <source>
        <dbReference type="EMBL" id="KAG0482663.1"/>
    </source>
</evidence>
<dbReference type="GO" id="GO:0015369">
    <property type="term" value="F:calcium:proton antiporter activity"/>
    <property type="evidence" value="ECO:0007669"/>
    <property type="project" value="TreeGrafter"/>
</dbReference>
<dbReference type="Gene3D" id="1.20.1420.30">
    <property type="entry name" value="NCX, central ion-binding region"/>
    <property type="match status" value="1"/>
</dbReference>
<gene>
    <name evidence="5" type="ORF">HPP92_010747</name>
</gene>
<feature type="transmembrane region" description="Helical" evidence="4">
    <location>
        <begin position="117"/>
        <end position="140"/>
    </location>
</feature>
<feature type="region of interest" description="Disordered" evidence="3">
    <location>
        <begin position="309"/>
        <end position="328"/>
    </location>
</feature>
<comment type="caution">
    <text evidence="5">The sequence shown here is derived from an EMBL/GenBank/DDBJ whole genome shotgun (WGS) entry which is preliminary data.</text>
</comment>
<keyword evidence="4" id="KW-0812">Transmembrane</keyword>
<dbReference type="EMBL" id="JADCNM010000005">
    <property type="protein sequence ID" value="KAG0482663.1"/>
    <property type="molecule type" value="Genomic_DNA"/>
</dbReference>
<dbReference type="Proteomes" id="UP000639772">
    <property type="component" value="Unassembled WGS sequence"/>
</dbReference>
<keyword evidence="4" id="KW-0472">Membrane</keyword>
<evidence type="ECO:0000313" key="6">
    <source>
        <dbReference type="Proteomes" id="UP000639772"/>
    </source>
</evidence>
<proteinExistence type="predicted"/>
<dbReference type="InterPro" id="IPR004713">
    <property type="entry name" value="CaH_exchang"/>
</dbReference>
<sequence length="328" mass="35638">MRHVHGRTAHNMSSSSLRKKSDLSLVSKVRCGVLRNILANIQEIFLGTKLFILFPAVPFAIVAQCYGFGRAWVFTLSLLGLTPLAERVSFLTEQMYSHTGPTVGGLLNATCGNATELIIALFALHKCMLMLVAYVAYLFFQLKTHRQLFESQALADSWDTVSFISIILLPIVGNAAEHAGAVIFALKNKLDITLGVSLGSATQISMFVDGSSHYLKGFVLLLAYIVIGACFFVLGGSLAVANQVCPYLWIAAEGSDELGGHMRVGSKDKARQTEVCNMGLEVFVQKNIKLDLMSQTCAVGKLRDESMACPMSTQPGRPTQLEPPFGLL</sequence>
<evidence type="ECO:0000256" key="2">
    <source>
        <dbReference type="ARBA" id="ARBA00023065"/>
    </source>
</evidence>
<keyword evidence="2" id="KW-0406">Ion transport</keyword>